<dbReference type="EMBL" id="VSFF01000002">
    <property type="protein sequence ID" value="TYC17567.1"/>
    <property type="molecule type" value="Genomic_DNA"/>
</dbReference>
<keyword evidence="2 7" id="KW-0813">Transport</keyword>
<evidence type="ECO:0000256" key="4">
    <source>
        <dbReference type="ARBA" id="ARBA00022692"/>
    </source>
</evidence>
<feature type="transmembrane region" description="Helical" evidence="7">
    <location>
        <begin position="245"/>
        <end position="262"/>
    </location>
</feature>
<keyword evidence="5 7" id="KW-1133">Transmembrane helix</keyword>
<dbReference type="AlphaFoldDB" id="A0A5D0UHM6"/>
<feature type="transmembrane region" description="Helical" evidence="7">
    <location>
        <begin position="7"/>
        <end position="27"/>
    </location>
</feature>
<protein>
    <submittedName>
        <fullName evidence="9">Carbohydrate ABC transporter permease</fullName>
    </submittedName>
</protein>
<dbReference type="Proteomes" id="UP000322634">
    <property type="component" value="Unassembled WGS sequence"/>
</dbReference>
<dbReference type="Pfam" id="PF00528">
    <property type="entry name" value="BPD_transp_1"/>
    <property type="match status" value="1"/>
</dbReference>
<dbReference type="GO" id="GO:0055085">
    <property type="term" value="P:transmembrane transport"/>
    <property type="evidence" value="ECO:0007669"/>
    <property type="project" value="InterPro"/>
</dbReference>
<evidence type="ECO:0000313" key="10">
    <source>
        <dbReference type="Proteomes" id="UP000322634"/>
    </source>
</evidence>
<name>A0A5D0UHM6_9ACTN</name>
<dbReference type="CDD" id="cd06261">
    <property type="entry name" value="TM_PBP2"/>
    <property type="match status" value="1"/>
</dbReference>
<feature type="transmembrane region" description="Helical" evidence="7">
    <location>
        <begin position="143"/>
        <end position="162"/>
    </location>
</feature>
<evidence type="ECO:0000313" key="9">
    <source>
        <dbReference type="EMBL" id="TYC17567.1"/>
    </source>
</evidence>
<evidence type="ECO:0000256" key="6">
    <source>
        <dbReference type="ARBA" id="ARBA00023136"/>
    </source>
</evidence>
<proteinExistence type="inferred from homology"/>
<accession>A0A5D0UHM6</accession>
<evidence type="ECO:0000259" key="8">
    <source>
        <dbReference type="PROSITE" id="PS50928"/>
    </source>
</evidence>
<evidence type="ECO:0000256" key="1">
    <source>
        <dbReference type="ARBA" id="ARBA00004651"/>
    </source>
</evidence>
<keyword evidence="6 7" id="KW-0472">Membrane</keyword>
<reference evidence="9 10" key="1">
    <citation type="submission" date="2019-08" db="EMBL/GenBank/DDBJ databases">
        <title>Actinomadura sp. nov. CYP1-5 isolated from mountain soil.</title>
        <authorList>
            <person name="Songsumanus A."/>
            <person name="Kuncharoen N."/>
            <person name="Kudo T."/>
            <person name="Yuki M."/>
            <person name="Igarashi Y."/>
            <person name="Tanasupawat S."/>
        </authorList>
    </citation>
    <scope>NUCLEOTIDE SEQUENCE [LARGE SCALE GENOMIC DNA]</scope>
    <source>
        <strain evidence="9 10">GKU157</strain>
    </source>
</reference>
<comment type="subcellular location">
    <subcellularLocation>
        <location evidence="1 7">Cell membrane</location>
        <topology evidence="1 7">Multi-pass membrane protein</topology>
    </subcellularLocation>
</comment>
<dbReference type="PANTHER" id="PTHR43744">
    <property type="entry name" value="ABC TRANSPORTER PERMEASE PROTEIN MG189-RELATED-RELATED"/>
    <property type="match status" value="1"/>
</dbReference>
<dbReference type="SUPFAM" id="SSF161098">
    <property type="entry name" value="MetI-like"/>
    <property type="match status" value="1"/>
</dbReference>
<organism evidence="9 10">
    <name type="scientific">Actinomadura syzygii</name>
    <dbReference type="NCBI Taxonomy" id="1427538"/>
    <lineage>
        <taxon>Bacteria</taxon>
        <taxon>Bacillati</taxon>
        <taxon>Actinomycetota</taxon>
        <taxon>Actinomycetes</taxon>
        <taxon>Streptosporangiales</taxon>
        <taxon>Thermomonosporaceae</taxon>
        <taxon>Actinomadura</taxon>
    </lineage>
</organism>
<sequence length="278" mass="30834">MNLRRAVLYLVLCGVGVTMAWPFFWMLTTSLKPPADVFASPTKWVPHPVTLDAYRHVFTDQPFGRYLSNSLIVTVVVVAANVLFGTAAAYAFAKLRFPGRNVIFFGLLLTLMVPFQVNLIPLYRMMVTLHEWSPYLGVDTYTGLIAPNAIQVFGVFLMRQYLQTIPDAVLESARLDGASELRILRSIVFPMARPAMAALAIFTFLNAWNDFLWPMIVTSSQDMRTLPVGLALLARKNNVSWPDTMAGAVVTIAPMIAVFAVLQRRFVEGLTAGAVKDG</sequence>
<dbReference type="RefSeq" id="WP_148348711.1">
    <property type="nucleotide sequence ID" value="NZ_JBHSBF010000003.1"/>
</dbReference>
<dbReference type="InterPro" id="IPR035906">
    <property type="entry name" value="MetI-like_sf"/>
</dbReference>
<evidence type="ECO:0000256" key="5">
    <source>
        <dbReference type="ARBA" id="ARBA00022989"/>
    </source>
</evidence>
<dbReference type="Gene3D" id="1.10.3720.10">
    <property type="entry name" value="MetI-like"/>
    <property type="match status" value="1"/>
</dbReference>
<feature type="domain" description="ABC transmembrane type-1" evidence="8">
    <location>
        <begin position="67"/>
        <end position="262"/>
    </location>
</feature>
<dbReference type="GO" id="GO:0005886">
    <property type="term" value="C:plasma membrane"/>
    <property type="evidence" value="ECO:0007669"/>
    <property type="project" value="UniProtKB-SubCell"/>
</dbReference>
<dbReference type="PROSITE" id="PS50928">
    <property type="entry name" value="ABC_TM1"/>
    <property type="match status" value="1"/>
</dbReference>
<comment type="caution">
    <text evidence="9">The sequence shown here is derived from an EMBL/GenBank/DDBJ whole genome shotgun (WGS) entry which is preliminary data.</text>
</comment>
<evidence type="ECO:0000256" key="7">
    <source>
        <dbReference type="RuleBase" id="RU363032"/>
    </source>
</evidence>
<dbReference type="InterPro" id="IPR000515">
    <property type="entry name" value="MetI-like"/>
</dbReference>
<gene>
    <name evidence="9" type="ORF">FXF65_06155</name>
</gene>
<feature type="transmembrane region" description="Helical" evidence="7">
    <location>
        <begin position="102"/>
        <end position="123"/>
    </location>
</feature>
<keyword evidence="10" id="KW-1185">Reference proteome</keyword>
<keyword evidence="4 7" id="KW-0812">Transmembrane</keyword>
<feature type="transmembrane region" description="Helical" evidence="7">
    <location>
        <begin position="71"/>
        <end position="93"/>
    </location>
</feature>
<evidence type="ECO:0000256" key="2">
    <source>
        <dbReference type="ARBA" id="ARBA00022448"/>
    </source>
</evidence>
<dbReference type="PANTHER" id="PTHR43744:SF8">
    <property type="entry name" value="SN-GLYCEROL-3-PHOSPHATE TRANSPORT SYSTEM PERMEASE PROTEIN UGPE"/>
    <property type="match status" value="1"/>
</dbReference>
<comment type="similarity">
    <text evidence="7">Belongs to the binding-protein-dependent transport system permease family.</text>
</comment>
<keyword evidence="3" id="KW-1003">Cell membrane</keyword>
<evidence type="ECO:0000256" key="3">
    <source>
        <dbReference type="ARBA" id="ARBA00022475"/>
    </source>
</evidence>
<dbReference type="OrthoDB" id="2063054at2"/>